<sequence length="168" mass="17739">MKTIPIVAGLLLLTACNKHDAVADNDQTATAAFVPPKTQAPAPLPGQAHQVPLAAYIGKYPTDTVGGVTFFDRTEVANALIAAVGDDKLRRMITARDGVTVPIFAYQNKIAAHGCEPHNCSAHSWTFVMNPDASGAVACFHDEAAMGDTSRWVANDEPVTRPGDCPQA</sequence>
<evidence type="ECO:0000313" key="2">
    <source>
        <dbReference type="EMBL" id="TPG13549.1"/>
    </source>
</evidence>
<name>A0A502CN28_9SPHN</name>
<dbReference type="InterPro" id="IPR036501">
    <property type="entry name" value="Inhibitor_vert_lysozyme_sf"/>
</dbReference>
<dbReference type="Proteomes" id="UP000318413">
    <property type="component" value="Unassembled WGS sequence"/>
</dbReference>
<accession>A0A502CN28</accession>
<comment type="caution">
    <text evidence="2">The sequence shown here is derived from an EMBL/GenBank/DDBJ whole genome shotgun (WGS) entry which is preliminary data.</text>
</comment>
<dbReference type="OrthoDB" id="7204430at2"/>
<evidence type="ECO:0000313" key="3">
    <source>
        <dbReference type="Proteomes" id="UP000318413"/>
    </source>
</evidence>
<gene>
    <name evidence="2" type="ORF">EAH84_04955</name>
</gene>
<protein>
    <recommendedName>
        <fullName evidence="4">Lipoprotein</fullName>
    </recommendedName>
</protein>
<reference evidence="2 3" key="1">
    <citation type="journal article" date="2019" name="Environ. Microbiol.">
        <title>Species interactions and distinct microbial communities in high Arctic permafrost affected cryosols are associated with the CH4 and CO2 gas fluxes.</title>
        <authorList>
            <person name="Altshuler I."/>
            <person name="Hamel J."/>
            <person name="Turney S."/>
            <person name="Magnuson E."/>
            <person name="Levesque R."/>
            <person name="Greer C."/>
            <person name="Whyte L.G."/>
        </authorList>
    </citation>
    <scope>NUCLEOTIDE SEQUENCE [LARGE SCALE GENOMIC DNA]</scope>
    <source>
        <strain evidence="2 3">S5.1</strain>
    </source>
</reference>
<evidence type="ECO:0008006" key="4">
    <source>
        <dbReference type="Google" id="ProtNLM"/>
    </source>
</evidence>
<proteinExistence type="predicted"/>
<dbReference type="PROSITE" id="PS51257">
    <property type="entry name" value="PROKAR_LIPOPROTEIN"/>
    <property type="match status" value="1"/>
</dbReference>
<keyword evidence="3" id="KW-1185">Reference proteome</keyword>
<organism evidence="2 3">
    <name type="scientific">Sphingomonas oligophenolica</name>
    <dbReference type="NCBI Taxonomy" id="301154"/>
    <lineage>
        <taxon>Bacteria</taxon>
        <taxon>Pseudomonadati</taxon>
        <taxon>Pseudomonadota</taxon>
        <taxon>Alphaproteobacteria</taxon>
        <taxon>Sphingomonadales</taxon>
        <taxon>Sphingomonadaceae</taxon>
        <taxon>Sphingomonas</taxon>
    </lineage>
</organism>
<evidence type="ECO:0000256" key="1">
    <source>
        <dbReference type="SAM" id="SignalP"/>
    </source>
</evidence>
<keyword evidence="1" id="KW-0732">Signal</keyword>
<feature type="chain" id="PRO_5021308974" description="Lipoprotein" evidence="1">
    <location>
        <begin position="21"/>
        <end position="168"/>
    </location>
</feature>
<dbReference type="Gene3D" id="3.40.1420.10">
    <property type="entry name" value="Inhibitor of vertebrate lysozyme"/>
    <property type="match status" value="1"/>
</dbReference>
<feature type="signal peptide" evidence="1">
    <location>
        <begin position="1"/>
        <end position="20"/>
    </location>
</feature>
<dbReference type="RefSeq" id="WP_140868666.1">
    <property type="nucleotide sequence ID" value="NZ_RCZK01000003.1"/>
</dbReference>
<dbReference type="EMBL" id="RCZK01000003">
    <property type="protein sequence ID" value="TPG13549.1"/>
    <property type="molecule type" value="Genomic_DNA"/>
</dbReference>
<dbReference type="AlphaFoldDB" id="A0A502CN28"/>